<evidence type="ECO:0000313" key="2">
    <source>
        <dbReference type="Proteomes" id="UP001497472"/>
    </source>
</evidence>
<evidence type="ECO:0000313" key="1">
    <source>
        <dbReference type="EMBL" id="CAK1556142.1"/>
    </source>
</evidence>
<dbReference type="EMBL" id="CAVLEF010000283">
    <property type="protein sequence ID" value="CAK1556142.1"/>
    <property type="molecule type" value="Genomic_DNA"/>
</dbReference>
<reference evidence="1 2" key="1">
    <citation type="submission" date="2023-11" db="EMBL/GenBank/DDBJ databases">
        <authorList>
            <person name="Okamura Y."/>
        </authorList>
    </citation>
    <scope>NUCLEOTIDE SEQUENCE [LARGE SCALE GENOMIC DNA]</scope>
</reference>
<sequence length="71" mass="7643">MGSAGALGRPSAAAVHWETATAARSQRSPPFISYVRQLLIYTFIVATSATERARHSLTSSPRKASSYLYGI</sequence>
<dbReference type="Proteomes" id="UP001497472">
    <property type="component" value="Unassembled WGS sequence"/>
</dbReference>
<keyword evidence="2" id="KW-1185">Reference proteome</keyword>
<accession>A0AAV1K323</accession>
<proteinExistence type="predicted"/>
<gene>
    <name evidence="1" type="ORF">LNINA_LOCUS14909</name>
</gene>
<name>A0AAV1K323_9NEOP</name>
<protein>
    <submittedName>
        <fullName evidence="1">Uncharacterized protein</fullName>
    </submittedName>
</protein>
<organism evidence="1 2">
    <name type="scientific">Leptosia nina</name>
    <dbReference type="NCBI Taxonomy" id="320188"/>
    <lineage>
        <taxon>Eukaryota</taxon>
        <taxon>Metazoa</taxon>
        <taxon>Ecdysozoa</taxon>
        <taxon>Arthropoda</taxon>
        <taxon>Hexapoda</taxon>
        <taxon>Insecta</taxon>
        <taxon>Pterygota</taxon>
        <taxon>Neoptera</taxon>
        <taxon>Endopterygota</taxon>
        <taxon>Lepidoptera</taxon>
        <taxon>Glossata</taxon>
        <taxon>Ditrysia</taxon>
        <taxon>Papilionoidea</taxon>
        <taxon>Pieridae</taxon>
        <taxon>Pierinae</taxon>
        <taxon>Leptosia</taxon>
    </lineage>
</organism>
<comment type="caution">
    <text evidence="1">The sequence shown here is derived from an EMBL/GenBank/DDBJ whole genome shotgun (WGS) entry which is preliminary data.</text>
</comment>
<dbReference type="AlphaFoldDB" id="A0AAV1K323"/>